<keyword evidence="4" id="KW-0410">Iron transport</keyword>
<dbReference type="Gene3D" id="2.40.170.20">
    <property type="entry name" value="TonB-dependent receptor, beta-barrel domain"/>
    <property type="match status" value="3"/>
</dbReference>
<evidence type="ECO:0000256" key="6">
    <source>
        <dbReference type="ARBA" id="ARBA00023004"/>
    </source>
</evidence>
<name>A0ABU9XXC5_9SPHN</name>
<comment type="similarity">
    <text evidence="11 12">Belongs to the TonB-dependent receptor family.</text>
</comment>
<feature type="domain" description="TonB-dependent receptor-like beta-barrel" evidence="14">
    <location>
        <begin position="373"/>
        <end position="749"/>
    </location>
</feature>
<dbReference type="EMBL" id="JBDIME010000001">
    <property type="protein sequence ID" value="MEN2788204.1"/>
    <property type="molecule type" value="Genomic_DNA"/>
</dbReference>
<evidence type="ECO:0000256" key="5">
    <source>
        <dbReference type="ARBA" id="ARBA00022692"/>
    </source>
</evidence>
<sequence length="1005" mass="108136">MKKFELLAASAIALFYTNPALAQQAPPAQSAVQDNGADQNTSDDIVVTAQRTSERLQDVPISVSAFTGKALETQQIHNSLDLQLSLPNITYTKTNFTASSFTIRGIGDLCTGFSCDAATGIHINDVPVPATRLFETEYLDMERVEVLRGPQGTLFGRNATSGVVNFITARPDLTGIHASGSAEYGNYNSKKVTGVLNVPIGDTLGVRFAGLYLDRDGYTTNTFDNSQIDGRKLYQVRGSIRWQPSSSTTVDLMGSYFREDDNRSRIQKQLCHRDPTGILGCSPDRLGFDSVNSNAVFQDILTSREFFTIALSPSLAPFAVRSLYGADGFNGIAVPIDLRTVNSNVKPTYFSDEINIQGRIDQDFGQMSLSVIGGYNRSSVDSTAGYFLNTPNSLAANVGLNTFLGAASLPGSPFATGRALAFNSAGQLCTSAVDRSYTGVFGGHTYGCSSSPLNYDESRSKSEGWSAEAHLNSHFDGMFNFLIGGIYLTGITDGDYYVSPGLGSYAADIIGYAKGLGAGLPAGTTYLAPGFFNSETQRYQLKSYGIFGETYFQFSPKWKLTIGARYSHDQKFVTDRSPLLSVLVPYGTANAFSSPFAGAYDADAGTAGAQQYRNATVQFGRVTGRVVLDYKPSDNSMIYLSYSRGYKSGGINPPFDPSVFTAPATFKPESIDAFELGTKNTFMNGALRLNASVFYYKYKDLQLSRILNKTSFNDNTNADIYGAEVEAIIRPERHFMVNLSASYLKTKIKDFSLVDTRDPSGGRSDTVIIKDITNASNCVVRPTGNGTAAQANAFVNIVNTNAFHLQGPTPVPGTNTTGAYSICSTLATLIAGQVPNTPATAGLYGLQTALRGALGLPAGSVLPFQYTTTSAGVANGLPDGVAVDLSGNQLPNAPTWKFSAGAQHTMDIGSNGMTLVTRGDLTYTGEYFSRSFNRPIDKIQGYEVVNLSMTLNGPDEKWYLRGFVQNLTANNAITGQYVTDASTGLFTNIFTLEPRRYGVSAGFKF</sequence>
<dbReference type="SUPFAM" id="SSF56935">
    <property type="entry name" value="Porins"/>
    <property type="match status" value="1"/>
</dbReference>
<feature type="chain" id="PRO_5046985750" evidence="13">
    <location>
        <begin position="23"/>
        <end position="1005"/>
    </location>
</feature>
<feature type="domain" description="TonB-dependent receptor plug" evidence="15">
    <location>
        <begin position="56"/>
        <end position="163"/>
    </location>
</feature>
<dbReference type="Pfam" id="PF07715">
    <property type="entry name" value="Plug"/>
    <property type="match status" value="1"/>
</dbReference>
<keyword evidence="9 11" id="KW-0472">Membrane</keyword>
<evidence type="ECO:0000256" key="2">
    <source>
        <dbReference type="ARBA" id="ARBA00022448"/>
    </source>
</evidence>
<dbReference type="PANTHER" id="PTHR32552">
    <property type="entry name" value="FERRICHROME IRON RECEPTOR-RELATED"/>
    <property type="match status" value="1"/>
</dbReference>
<keyword evidence="10 11" id="KW-0998">Cell outer membrane</keyword>
<evidence type="ECO:0000256" key="13">
    <source>
        <dbReference type="SAM" id="SignalP"/>
    </source>
</evidence>
<comment type="caution">
    <text evidence="16">The sequence shown here is derived from an EMBL/GenBank/DDBJ whole genome shotgun (WGS) entry which is preliminary data.</text>
</comment>
<dbReference type="RefSeq" id="WP_343887772.1">
    <property type="nucleotide sequence ID" value="NZ_BAAAEH010000005.1"/>
</dbReference>
<evidence type="ECO:0000256" key="1">
    <source>
        <dbReference type="ARBA" id="ARBA00004571"/>
    </source>
</evidence>
<evidence type="ECO:0000256" key="11">
    <source>
        <dbReference type="PROSITE-ProRule" id="PRU01360"/>
    </source>
</evidence>
<dbReference type="Pfam" id="PF00593">
    <property type="entry name" value="TonB_dep_Rec_b-barrel"/>
    <property type="match status" value="1"/>
</dbReference>
<keyword evidence="8 12" id="KW-0798">TonB box</keyword>
<evidence type="ECO:0000256" key="8">
    <source>
        <dbReference type="ARBA" id="ARBA00023077"/>
    </source>
</evidence>
<keyword evidence="16" id="KW-0675">Receptor</keyword>
<evidence type="ECO:0000259" key="15">
    <source>
        <dbReference type="Pfam" id="PF07715"/>
    </source>
</evidence>
<dbReference type="PANTHER" id="PTHR32552:SF81">
    <property type="entry name" value="TONB-DEPENDENT OUTER MEMBRANE RECEPTOR"/>
    <property type="match status" value="1"/>
</dbReference>
<gene>
    <name evidence="16" type="ORF">ABC974_01060</name>
</gene>
<proteinExistence type="inferred from homology"/>
<accession>A0ABU9XXC5</accession>
<organism evidence="16 17">
    <name type="scientific">Sphingomonas oligophenolica</name>
    <dbReference type="NCBI Taxonomy" id="301154"/>
    <lineage>
        <taxon>Bacteria</taxon>
        <taxon>Pseudomonadati</taxon>
        <taxon>Pseudomonadota</taxon>
        <taxon>Alphaproteobacteria</taxon>
        <taxon>Sphingomonadales</taxon>
        <taxon>Sphingomonadaceae</taxon>
        <taxon>Sphingomonas</taxon>
    </lineage>
</organism>
<evidence type="ECO:0000313" key="17">
    <source>
        <dbReference type="Proteomes" id="UP001419910"/>
    </source>
</evidence>
<dbReference type="InterPro" id="IPR000531">
    <property type="entry name" value="Beta-barrel_TonB"/>
</dbReference>
<evidence type="ECO:0000259" key="14">
    <source>
        <dbReference type="Pfam" id="PF00593"/>
    </source>
</evidence>
<evidence type="ECO:0000313" key="16">
    <source>
        <dbReference type="EMBL" id="MEN2788204.1"/>
    </source>
</evidence>
<keyword evidence="5 11" id="KW-0812">Transmembrane</keyword>
<keyword evidence="7" id="KW-0406">Ion transport</keyword>
<comment type="subcellular location">
    <subcellularLocation>
        <location evidence="1 11">Cell outer membrane</location>
        <topology evidence="1 11">Multi-pass membrane protein</topology>
    </subcellularLocation>
</comment>
<protein>
    <submittedName>
        <fullName evidence="16">TonB-dependent receptor</fullName>
    </submittedName>
</protein>
<evidence type="ECO:0000256" key="9">
    <source>
        <dbReference type="ARBA" id="ARBA00023136"/>
    </source>
</evidence>
<evidence type="ECO:0000256" key="12">
    <source>
        <dbReference type="RuleBase" id="RU003357"/>
    </source>
</evidence>
<dbReference type="InterPro" id="IPR036942">
    <property type="entry name" value="Beta-barrel_TonB_sf"/>
</dbReference>
<dbReference type="Proteomes" id="UP001419910">
    <property type="component" value="Unassembled WGS sequence"/>
</dbReference>
<evidence type="ECO:0000256" key="3">
    <source>
        <dbReference type="ARBA" id="ARBA00022452"/>
    </source>
</evidence>
<dbReference type="PROSITE" id="PS52016">
    <property type="entry name" value="TONB_DEPENDENT_REC_3"/>
    <property type="match status" value="1"/>
</dbReference>
<dbReference type="InterPro" id="IPR039426">
    <property type="entry name" value="TonB-dep_rcpt-like"/>
</dbReference>
<evidence type="ECO:0000256" key="4">
    <source>
        <dbReference type="ARBA" id="ARBA00022496"/>
    </source>
</evidence>
<keyword evidence="3 11" id="KW-1134">Transmembrane beta strand</keyword>
<keyword evidence="6" id="KW-0408">Iron</keyword>
<reference evidence="16 17" key="1">
    <citation type="submission" date="2024-05" db="EMBL/GenBank/DDBJ databases">
        <authorList>
            <person name="Liu Q."/>
            <person name="Xin Y.-H."/>
        </authorList>
    </citation>
    <scope>NUCLEOTIDE SEQUENCE [LARGE SCALE GENOMIC DNA]</scope>
    <source>
        <strain evidence="16 17">CGMCC 1.10181</strain>
    </source>
</reference>
<evidence type="ECO:0000256" key="7">
    <source>
        <dbReference type="ARBA" id="ARBA00023065"/>
    </source>
</evidence>
<feature type="signal peptide" evidence="13">
    <location>
        <begin position="1"/>
        <end position="22"/>
    </location>
</feature>
<keyword evidence="17" id="KW-1185">Reference proteome</keyword>
<evidence type="ECO:0000256" key="10">
    <source>
        <dbReference type="ARBA" id="ARBA00023237"/>
    </source>
</evidence>
<dbReference type="InterPro" id="IPR012910">
    <property type="entry name" value="Plug_dom"/>
</dbReference>
<keyword evidence="2 11" id="KW-0813">Transport</keyword>
<keyword evidence="13" id="KW-0732">Signal</keyword>